<dbReference type="Pfam" id="PF00622">
    <property type="entry name" value="SPRY"/>
    <property type="match status" value="1"/>
</dbReference>
<dbReference type="SMART" id="SM00589">
    <property type="entry name" value="PRY"/>
    <property type="match status" value="1"/>
</dbReference>
<evidence type="ECO:0000313" key="8">
    <source>
        <dbReference type="Ensembl" id="ENSMODP00000028780.2"/>
    </source>
</evidence>
<organism evidence="8 9">
    <name type="scientific">Monodelphis domestica</name>
    <name type="common">Gray short-tailed opossum</name>
    <dbReference type="NCBI Taxonomy" id="13616"/>
    <lineage>
        <taxon>Eukaryota</taxon>
        <taxon>Metazoa</taxon>
        <taxon>Chordata</taxon>
        <taxon>Craniata</taxon>
        <taxon>Vertebrata</taxon>
        <taxon>Euteleostomi</taxon>
        <taxon>Mammalia</taxon>
        <taxon>Metatheria</taxon>
        <taxon>Didelphimorphia</taxon>
        <taxon>Didelphidae</taxon>
        <taxon>Monodelphis</taxon>
    </lineage>
</organism>
<keyword evidence="9" id="KW-1185">Reference proteome</keyword>
<dbReference type="PRINTS" id="PR01407">
    <property type="entry name" value="BUTYPHLNCDUF"/>
</dbReference>
<dbReference type="Pfam" id="PF00643">
    <property type="entry name" value="zf-B_box"/>
    <property type="match status" value="1"/>
</dbReference>
<keyword evidence="1" id="KW-0479">Metal-binding</keyword>
<evidence type="ECO:0008006" key="10">
    <source>
        <dbReference type="Google" id="ProtNLM"/>
    </source>
</evidence>
<dbReference type="SMART" id="SM00449">
    <property type="entry name" value="SPRY"/>
    <property type="match status" value="1"/>
</dbReference>
<dbReference type="GO" id="GO:0045087">
    <property type="term" value="P:innate immune response"/>
    <property type="evidence" value="ECO:0000318"/>
    <property type="project" value="GO_Central"/>
</dbReference>
<dbReference type="InParanoid" id="F7C4T7"/>
<sequence>MDVSEMTEKVRSELTCSICLDLFTQPVTLDCGHSFCRECVLRSWQEAQVPWTCPLCRASSQPRALEPTQVLEALASSISRQLRLPRDVGGQARCGQHQAVQKLFCEDDFSPLCVSCLLPQEHEDHRVYPLEESAETCKAQLQEALGQAWDKAREAHMLLEQERERRLRCRREAATLKRVILPEYIKTHLVWTEDQQQDLLDKEKRRNVKRLWTSEARISKYVQSLRKLIEELDKTLEQPLVEMLLAGRSTLERSRELLLRCPEPAALSWTLCGTTGMRELLLAFQSHILLDPGTAHSYLSISGDLKSVRLASHWWHLLDNQQEEVERLVCVLGAQSFTSGSHYWEVEVGSKTEWEVGICTGPGNNQGSIHGDVLSLSCLNMGEQFELWISHTMEDPEDTGPLHRLGIFLQYEGGHLSFYNVTQGCLIYAFPPVTFQGPLRPFFSLGLLQEENQPIPLTICPLSPHP</sequence>
<feature type="domain" description="B box-type" evidence="6">
    <location>
        <begin position="89"/>
        <end position="130"/>
    </location>
</feature>
<dbReference type="InterPro" id="IPR013083">
    <property type="entry name" value="Znf_RING/FYVE/PHD"/>
</dbReference>
<dbReference type="SMART" id="SM00336">
    <property type="entry name" value="BBOX"/>
    <property type="match status" value="1"/>
</dbReference>
<evidence type="ECO:0000256" key="4">
    <source>
        <dbReference type="PROSITE-ProRule" id="PRU00024"/>
    </source>
</evidence>
<dbReference type="InterPro" id="IPR001841">
    <property type="entry name" value="Znf_RING"/>
</dbReference>
<dbReference type="InterPro" id="IPR001870">
    <property type="entry name" value="B30.2/SPRY"/>
</dbReference>
<dbReference type="InterPro" id="IPR013320">
    <property type="entry name" value="ConA-like_dom_sf"/>
</dbReference>
<reference evidence="8 9" key="1">
    <citation type="journal article" date="2007" name="Nature">
        <title>Genome of the marsupial Monodelphis domestica reveals innovation in non-coding sequences.</title>
        <authorList>
            <person name="Mikkelsen T.S."/>
            <person name="Wakefield M.J."/>
            <person name="Aken B."/>
            <person name="Amemiya C.T."/>
            <person name="Chang J.L."/>
            <person name="Duke S."/>
            <person name="Garber M."/>
            <person name="Gentles A.J."/>
            <person name="Goodstadt L."/>
            <person name="Heger A."/>
            <person name="Jurka J."/>
            <person name="Kamal M."/>
            <person name="Mauceli E."/>
            <person name="Searle S.M."/>
            <person name="Sharpe T."/>
            <person name="Baker M.L."/>
            <person name="Batzer M.A."/>
            <person name="Benos P.V."/>
            <person name="Belov K."/>
            <person name="Clamp M."/>
            <person name="Cook A."/>
            <person name="Cuff J."/>
            <person name="Das R."/>
            <person name="Davidow L."/>
            <person name="Deakin J.E."/>
            <person name="Fazzari M.J."/>
            <person name="Glass J.L."/>
            <person name="Grabherr M."/>
            <person name="Greally J.M."/>
            <person name="Gu W."/>
            <person name="Hore T.A."/>
            <person name="Huttley G.A."/>
            <person name="Kleber M."/>
            <person name="Jirtle R.L."/>
            <person name="Koina E."/>
            <person name="Lee J.T."/>
            <person name="Mahony S."/>
            <person name="Marra M.A."/>
            <person name="Miller R.D."/>
            <person name="Nicholls R.D."/>
            <person name="Oda M."/>
            <person name="Papenfuss A.T."/>
            <person name="Parra Z.E."/>
            <person name="Pollock D.D."/>
            <person name="Ray D.A."/>
            <person name="Schein J.E."/>
            <person name="Speed T.P."/>
            <person name="Thompson K."/>
            <person name="VandeBerg J.L."/>
            <person name="Wade C.M."/>
            <person name="Walker J.A."/>
            <person name="Waters P.D."/>
            <person name="Webber C."/>
            <person name="Weidman J.R."/>
            <person name="Xie X."/>
            <person name="Zody M.C."/>
            <person name="Baldwin J."/>
            <person name="Abdouelleil A."/>
            <person name="Abdulkadir J."/>
            <person name="Abebe A."/>
            <person name="Abera B."/>
            <person name="Abreu J."/>
            <person name="Acer S.C."/>
            <person name="Aftuck L."/>
            <person name="Alexander A."/>
            <person name="An P."/>
            <person name="Anderson E."/>
            <person name="Anderson S."/>
            <person name="Arachi H."/>
            <person name="Azer M."/>
            <person name="Bachantsang P."/>
            <person name="Barry A."/>
            <person name="Bayul T."/>
            <person name="Berlin A."/>
            <person name="Bessette D."/>
            <person name="Bloom T."/>
            <person name="Bloom T."/>
            <person name="Boguslavskiy L."/>
            <person name="Bonnet C."/>
            <person name="Boukhgalter B."/>
            <person name="Bourzgui I."/>
            <person name="Brown A."/>
            <person name="Cahill P."/>
            <person name="Channer S."/>
            <person name="Cheshatsang Y."/>
            <person name="Chuda L."/>
            <person name="Citroen M."/>
            <person name="Collymore A."/>
            <person name="Cooke P."/>
            <person name="Costello M."/>
            <person name="D'Aco K."/>
            <person name="Daza R."/>
            <person name="De Haan G."/>
            <person name="DeGray S."/>
            <person name="DeMaso C."/>
            <person name="Dhargay N."/>
            <person name="Dooley K."/>
            <person name="Dooley E."/>
            <person name="Doricent M."/>
            <person name="Dorje P."/>
            <person name="Dorjee K."/>
            <person name="Dupes A."/>
            <person name="Elong R."/>
            <person name="Falk J."/>
            <person name="Farina A."/>
            <person name="Faro S."/>
            <person name="Ferguson D."/>
            <person name="Fisher S."/>
            <person name="Foley C.D."/>
            <person name="Franke A."/>
            <person name="Friedrich D."/>
            <person name="Gadbois L."/>
            <person name="Gearin G."/>
            <person name="Gearin C.R."/>
            <person name="Giannoukos G."/>
            <person name="Goode T."/>
            <person name="Graham J."/>
            <person name="Grandbois E."/>
            <person name="Grewal S."/>
            <person name="Gyaltsen K."/>
            <person name="Hafez N."/>
            <person name="Hagos B."/>
            <person name="Hall J."/>
            <person name="Henson C."/>
            <person name="Hollinger A."/>
            <person name="Honan T."/>
            <person name="Huard M.D."/>
            <person name="Hughes L."/>
            <person name="Hurhula B."/>
            <person name="Husby M.E."/>
            <person name="Kamat A."/>
            <person name="Kanga B."/>
            <person name="Kashin S."/>
            <person name="Khazanovich D."/>
            <person name="Kisner P."/>
            <person name="Lance K."/>
            <person name="Lara M."/>
            <person name="Lee W."/>
            <person name="Lennon N."/>
            <person name="Letendre F."/>
            <person name="LeVine R."/>
            <person name="Lipovsky A."/>
            <person name="Liu X."/>
            <person name="Liu J."/>
            <person name="Liu S."/>
            <person name="Lokyitsang T."/>
            <person name="Lokyitsang Y."/>
            <person name="Lubonja R."/>
            <person name="Lui A."/>
            <person name="MacDonald P."/>
            <person name="Magnisalis V."/>
            <person name="Maru K."/>
            <person name="Matthews C."/>
            <person name="McCusker W."/>
            <person name="McDonough S."/>
            <person name="Mehta T."/>
            <person name="Meldrim J."/>
            <person name="Meneus L."/>
            <person name="Mihai O."/>
            <person name="Mihalev A."/>
            <person name="Mihova T."/>
            <person name="Mittelman R."/>
            <person name="Mlenga V."/>
            <person name="Montmayeur A."/>
            <person name="Mulrain L."/>
            <person name="Navidi A."/>
            <person name="Naylor J."/>
            <person name="Negash T."/>
            <person name="Nguyen T."/>
            <person name="Nguyen N."/>
            <person name="Nicol R."/>
            <person name="Norbu C."/>
            <person name="Norbu N."/>
            <person name="Novod N."/>
            <person name="O'Neill B."/>
            <person name="Osman S."/>
            <person name="Markiewicz E."/>
            <person name="Oyono O.L."/>
            <person name="Patti C."/>
            <person name="Phunkhang P."/>
            <person name="Pierre F."/>
            <person name="Priest M."/>
            <person name="Raghuraman S."/>
            <person name="Rege F."/>
            <person name="Reyes R."/>
            <person name="Rise C."/>
            <person name="Rogov P."/>
            <person name="Ross K."/>
            <person name="Ryan E."/>
            <person name="Settipalli S."/>
            <person name="Shea T."/>
            <person name="Sherpa N."/>
            <person name="Shi L."/>
            <person name="Shih D."/>
            <person name="Sparrow T."/>
            <person name="Spaulding J."/>
            <person name="Stalker J."/>
            <person name="Stange-Thomann N."/>
            <person name="Stavropoulos S."/>
            <person name="Stone C."/>
            <person name="Strader C."/>
            <person name="Tesfaye S."/>
            <person name="Thomson T."/>
            <person name="Thoulutsang Y."/>
            <person name="Thoulutsang D."/>
            <person name="Topham K."/>
            <person name="Topping I."/>
            <person name="Tsamla T."/>
            <person name="Vassiliev H."/>
            <person name="Vo A."/>
            <person name="Wangchuk T."/>
            <person name="Wangdi T."/>
            <person name="Weiand M."/>
            <person name="Wilkinson J."/>
            <person name="Wilson A."/>
            <person name="Yadav S."/>
            <person name="Young G."/>
            <person name="Yu Q."/>
            <person name="Zembek L."/>
            <person name="Zhong D."/>
            <person name="Zimmer A."/>
            <person name="Zwirko Z."/>
            <person name="Jaffe D.B."/>
            <person name="Alvarez P."/>
            <person name="Brockman W."/>
            <person name="Butler J."/>
            <person name="Chin C."/>
            <person name="Gnerre S."/>
            <person name="MacCallum I."/>
            <person name="Graves J.A."/>
            <person name="Ponting C.P."/>
            <person name="Breen M."/>
            <person name="Samollow P.B."/>
            <person name="Lander E.S."/>
            <person name="Lindblad-Toh K."/>
        </authorList>
    </citation>
    <scope>NUCLEOTIDE SEQUENCE [LARGE SCALE GENOMIC DNA]</scope>
</reference>
<dbReference type="PROSITE" id="PS00518">
    <property type="entry name" value="ZF_RING_1"/>
    <property type="match status" value="1"/>
</dbReference>
<gene>
    <name evidence="8" type="primary">LOC100021551</name>
</gene>
<reference evidence="8" key="2">
    <citation type="submission" date="2025-08" db="UniProtKB">
        <authorList>
            <consortium name="Ensembl"/>
        </authorList>
    </citation>
    <scope>IDENTIFICATION</scope>
</reference>
<evidence type="ECO:0000256" key="3">
    <source>
        <dbReference type="ARBA" id="ARBA00022833"/>
    </source>
</evidence>
<dbReference type="InterPro" id="IPR006574">
    <property type="entry name" value="PRY"/>
</dbReference>
<evidence type="ECO:0000313" key="9">
    <source>
        <dbReference type="Proteomes" id="UP000002280"/>
    </source>
</evidence>
<dbReference type="SUPFAM" id="SSF57845">
    <property type="entry name" value="B-box zinc-binding domain"/>
    <property type="match status" value="1"/>
</dbReference>
<accession>F7C4T7</accession>
<dbReference type="FunFam" id="2.60.120.920:FF:000004">
    <property type="entry name" value="Butyrophilin subfamily 1 member A1"/>
    <property type="match status" value="1"/>
</dbReference>
<dbReference type="GeneTree" id="ENSGT00940000160371"/>
<dbReference type="InterPro" id="IPR043136">
    <property type="entry name" value="B30.2/SPRY_sf"/>
</dbReference>
<dbReference type="Pfam" id="PF13765">
    <property type="entry name" value="PRY"/>
    <property type="match status" value="1"/>
</dbReference>
<evidence type="ECO:0000256" key="2">
    <source>
        <dbReference type="ARBA" id="ARBA00022771"/>
    </source>
</evidence>
<dbReference type="PROSITE" id="PS50119">
    <property type="entry name" value="ZF_BBOX"/>
    <property type="match status" value="1"/>
</dbReference>
<dbReference type="SUPFAM" id="SSF49899">
    <property type="entry name" value="Concanavalin A-like lectins/glucanases"/>
    <property type="match status" value="1"/>
</dbReference>
<keyword evidence="3" id="KW-0862">Zinc</keyword>
<dbReference type="eggNOG" id="KOG2177">
    <property type="taxonomic scope" value="Eukaryota"/>
</dbReference>
<dbReference type="PANTHER" id="PTHR24103">
    <property type="entry name" value="E3 UBIQUITIN-PROTEIN LIGASE TRIM"/>
    <property type="match status" value="1"/>
</dbReference>
<dbReference type="GO" id="GO:0061630">
    <property type="term" value="F:ubiquitin protein ligase activity"/>
    <property type="evidence" value="ECO:0000318"/>
    <property type="project" value="GO_Central"/>
</dbReference>
<dbReference type="InterPro" id="IPR000315">
    <property type="entry name" value="Znf_B-box"/>
</dbReference>
<dbReference type="GO" id="GO:0005737">
    <property type="term" value="C:cytoplasm"/>
    <property type="evidence" value="ECO:0000318"/>
    <property type="project" value="GO_Central"/>
</dbReference>
<evidence type="ECO:0000256" key="1">
    <source>
        <dbReference type="ARBA" id="ARBA00022723"/>
    </source>
</evidence>
<dbReference type="Gene3D" id="3.30.160.60">
    <property type="entry name" value="Classic Zinc Finger"/>
    <property type="match status" value="1"/>
</dbReference>
<name>F7C4T7_MONDO</name>
<dbReference type="Gene3D" id="3.30.40.10">
    <property type="entry name" value="Zinc/RING finger domain, C3HC4 (zinc finger)"/>
    <property type="match status" value="1"/>
</dbReference>
<protein>
    <recommendedName>
        <fullName evidence="10">Tripartite motif containing 58</fullName>
    </recommendedName>
</protein>
<evidence type="ECO:0000259" key="5">
    <source>
        <dbReference type="PROSITE" id="PS50089"/>
    </source>
</evidence>
<dbReference type="InterPro" id="IPR003879">
    <property type="entry name" value="Butyrophylin_SPRY"/>
</dbReference>
<dbReference type="OMA" id="CFNSEAH"/>
<evidence type="ECO:0000259" key="7">
    <source>
        <dbReference type="PROSITE" id="PS50188"/>
    </source>
</evidence>
<dbReference type="InterPro" id="IPR017907">
    <property type="entry name" value="Znf_RING_CS"/>
</dbReference>
<reference evidence="8" key="3">
    <citation type="submission" date="2025-09" db="UniProtKB">
        <authorList>
            <consortium name="Ensembl"/>
        </authorList>
    </citation>
    <scope>IDENTIFICATION</scope>
</reference>
<dbReference type="GO" id="GO:0008270">
    <property type="term" value="F:zinc ion binding"/>
    <property type="evidence" value="ECO:0007669"/>
    <property type="project" value="UniProtKB-KW"/>
</dbReference>
<dbReference type="SUPFAM" id="SSF57850">
    <property type="entry name" value="RING/U-box"/>
    <property type="match status" value="1"/>
</dbReference>
<dbReference type="Gene3D" id="2.60.120.920">
    <property type="match status" value="1"/>
</dbReference>
<dbReference type="InterPro" id="IPR003877">
    <property type="entry name" value="SPRY_dom"/>
</dbReference>
<dbReference type="Proteomes" id="UP000002280">
    <property type="component" value="Chromosome 1"/>
</dbReference>
<dbReference type="Pfam" id="PF15227">
    <property type="entry name" value="zf-C3HC4_4"/>
    <property type="match status" value="1"/>
</dbReference>
<evidence type="ECO:0000259" key="6">
    <source>
        <dbReference type="PROSITE" id="PS50119"/>
    </source>
</evidence>
<dbReference type="InterPro" id="IPR050143">
    <property type="entry name" value="TRIM/RBCC"/>
</dbReference>
<dbReference type="AlphaFoldDB" id="F7C4T7"/>
<feature type="domain" description="RING-type" evidence="5">
    <location>
        <begin position="16"/>
        <end position="57"/>
    </location>
</feature>
<dbReference type="PROSITE" id="PS50089">
    <property type="entry name" value="ZF_RING_2"/>
    <property type="match status" value="1"/>
</dbReference>
<dbReference type="Bgee" id="ENSMODG00000023186">
    <property type="expression patterns" value="Expressed in skeleton of lower jaw and 4 other cell types or tissues"/>
</dbReference>
<dbReference type="SMART" id="SM00184">
    <property type="entry name" value="RING"/>
    <property type="match status" value="1"/>
</dbReference>
<dbReference type="HOGENOM" id="CLU_013137_0_3_1"/>
<dbReference type="Ensembl" id="ENSMODT00000030361.2">
    <property type="protein sequence ID" value="ENSMODP00000028780.2"/>
    <property type="gene ID" value="ENSMODG00000023186.2"/>
</dbReference>
<feature type="domain" description="B30.2/SPRY" evidence="7">
    <location>
        <begin position="268"/>
        <end position="462"/>
    </location>
</feature>
<keyword evidence="2 4" id="KW-0863">Zinc-finger</keyword>
<dbReference type="PROSITE" id="PS50188">
    <property type="entry name" value="B302_SPRY"/>
    <property type="match status" value="1"/>
</dbReference>
<proteinExistence type="predicted"/>